<protein>
    <submittedName>
        <fullName evidence="1">Uncharacterized protein</fullName>
    </submittedName>
</protein>
<accession>A0AAV4XBW2</accession>
<proteinExistence type="predicted"/>
<evidence type="ECO:0000313" key="2">
    <source>
        <dbReference type="Proteomes" id="UP001054945"/>
    </source>
</evidence>
<dbReference type="EMBL" id="BPLR01000136">
    <property type="protein sequence ID" value="GIY92411.1"/>
    <property type="molecule type" value="Genomic_DNA"/>
</dbReference>
<dbReference type="Proteomes" id="UP001054945">
    <property type="component" value="Unassembled WGS sequence"/>
</dbReference>
<keyword evidence="2" id="KW-1185">Reference proteome</keyword>
<gene>
    <name evidence="1" type="ORF">CEXT_43441</name>
</gene>
<sequence>MNSSEIIYSTGTAVTLYRKFVSWWTVLDATSVVMDSNFQSIVHYLEATSDSQEFVRYLKKEIINLINLFNNSKQLVKKENLTELTEEVTNLIKLSSSNNPASEEDLVDVYDIIHELQEDLKENLWNVRNILKTTTCGGN</sequence>
<dbReference type="AlphaFoldDB" id="A0AAV4XBW2"/>
<comment type="caution">
    <text evidence="1">The sequence shown here is derived from an EMBL/GenBank/DDBJ whole genome shotgun (WGS) entry which is preliminary data.</text>
</comment>
<evidence type="ECO:0000313" key="1">
    <source>
        <dbReference type="EMBL" id="GIY92411.1"/>
    </source>
</evidence>
<reference evidence="1 2" key="1">
    <citation type="submission" date="2021-06" db="EMBL/GenBank/DDBJ databases">
        <title>Caerostris extrusa draft genome.</title>
        <authorList>
            <person name="Kono N."/>
            <person name="Arakawa K."/>
        </authorList>
    </citation>
    <scope>NUCLEOTIDE SEQUENCE [LARGE SCALE GENOMIC DNA]</scope>
</reference>
<organism evidence="1 2">
    <name type="scientific">Caerostris extrusa</name>
    <name type="common">Bark spider</name>
    <name type="synonym">Caerostris bankana</name>
    <dbReference type="NCBI Taxonomy" id="172846"/>
    <lineage>
        <taxon>Eukaryota</taxon>
        <taxon>Metazoa</taxon>
        <taxon>Ecdysozoa</taxon>
        <taxon>Arthropoda</taxon>
        <taxon>Chelicerata</taxon>
        <taxon>Arachnida</taxon>
        <taxon>Araneae</taxon>
        <taxon>Araneomorphae</taxon>
        <taxon>Entelegynae</taxon>
        <taxon>Araneoidea</taxon>
        <taxon>Araneidae</taxon>
        <taxon>Caerostris</taxon>
    </lineage>
</organism>
<name>A0AAV4XBW2_CAEEX</name>